<feature type="transmembrane region" description="Helical" evidence="1">
    <location>
        <begin position="59"/>
        <end position="76"/>
    </location>
</feature>
<evidence type="ECO:0000313" key="5">
    <source>
        <dbReference type="Proteomes" id="UP000252167"/>
    </source>
</evidence>
<keyword evidence="5" id="KW-1185">Reference proteome</keyword>
<gene>
    <name evidence="4" type="ORF">C1H84_09880</name>
    <name evidence="3" type="ORF">GT020_09145</name>
</gene>
<keyword evidence="1" id="KW-0812">Transmembrane</keyword>
<feature type="transmembrane region" description="Helical" evidence="1">
    <location>
        <begin position="82"/>
        <end position="104"/>
    </location>
</feature>
<evidence type="ECO:0000313" key="3">
    <source>
        <dbReference type="EMBL" id="NAZ16228.1"/>
    </source>
</evidence>
<organism evidence="4 5">
    <name type="scientific">Glutamicibacter soli</name>
    <dbReference type="NCBI Taxonomy" id="453836"/>
    <lineage>
        <taxon>Bacteria</taxon>
        <taxon>Bacillati</taxon>
        <taxon>Actinomycetota</taxon>
        <taxon>Actinomycetes</taxon>
        <taxon>Micrococcales</taxon>
        <taxon>Micrococcaceae</taxon>
        <taxon>Glutamicibacter</taxon>
    </lineage>
</organism>
<dbReference type="RefSeq" id="WP_047120537.1">
    <property type="nucleotide sequence ID" value="NZ_CM125969.1"/>
</dbReference>
<dbReference type="Pfam" id="PF03779">
    <property type="entry name" value="SPW"/>
    <property type="match status" value="1"/>
</dbReference>
<reference evidence="4 5" key="1">
    <citation type="submission" date="2018-01" db="EMBL/GenBank/DDBJ databases">
        <title>Glutamicibacter soli strain NHPC-3 Whole genome sequence and assembly.</title>
        <authorList>
            <person name="Choudhury P."/>
            <person name="Gupta D."/>
            <person name="Sengupta K."/>
            <person name="Jawed A."/>
            <person name="Sultana N."/>
            <person name="Saha P."/>
        </authorList>
    </citation>
    <scope>NUCLEOTIDE SEQUENCE [LARGE SCALE GENOMIC DNA]</scope>
    <source>
        <strain evidence="4 5">NHPC-3</strain>
    </source>
</reference>
<dbReference type="InterPro" id="IPR005530">
    <property type="entry name" value="SPW"/>
</dbReference>
<reference evidence="3 6" key="2">
    <citation type="submission" date="2020-01" db="EMBL/GenBank/DDBJ databases">
        <title>Glutamicibacter soli M275.</title>
        <authorList>
            <person name="Meng X."/>
        </authorList>
    </citation>
    <scope>NUCLEOTIDE SEQUENCE [LARGE SCALE GENOMIC DNA]</scope>
    <source>
        <strain evidence="3 6">M275</strain>
    </source>
</reference>
<keyword evidence="1" id="KW-1133">Transmembrane helix</keyword>
<protein>
    <recommendedName>
        <fullName evidence="2">SPW repeat-containing integral membrane domain-containing protein</fullName>
    </recommendedName>
</protein>
<dbReference type="EMBL" id="WYDN01000007">
    <property type="protein sequence ID" value="NAZ16228.1"/>
    <property type="molecule type" value="Genomic_DNA"/>
</dbReference>
<keyword evidence="1" id="KW-0472">Membrane</keyword>
<accession>A0A365YEH2</accession>
<feature type="domain" description="SPW repeat-containing integral membrane" evidence="2">
    <location>
        <begin position="7"/>
        <end position="101"/>
    </location>
</feature>
<evidence type="ECO:0000256" key="1">
    <source>
        <dbReference type="SAM" id="Phobius"/>
    </source>
</evidence>
<dbReference type="Proteomes" id="UP000252167">
    <property type="component" value="Unassembled WGS sequence"/>
</dbReference>
<name>A0A365YEH2_9MICC</name>
<evidence type="ECO:0000313" key="6">
    <source>
        <dbReference type="Proteomes" id="UP000477543"/>
    </source>
</evidence>
<dbReference type="EMBL" id="POAF01000004">
    <property type="protein sequence ID" value="RBM01091.1"/>
    <property type="molecule type" value="Genomic_DNA"/>
</dbReference>
<sequence length="121" mass="12993">MKKWTRWQDWVGVAAGLYAAIASIWLNGTTTSMTLMMVFGLLMVVTAVWSVAMPRLVSMEWALAISGALLFASPWMGQFTSYAMSTWVSWICGAVGIAAGLMALAPAMEMRHATGGSSTAH</sequence>
<dbReference type="AlphaFoldDB" id="A0A365YEH2"/>
<feature type="transmembrane region" description="Helical" evidence="1">
    <location>
        <begin position="32"/>
        <end position="52"/>
    </location>
</feature>
<dbReference type="Proteomes" id="UP000477543">
    <property type="component" value="Unassembled WGS sequence"/>
</dbReference>
<proteinExistence type="predicted"/>
<evidence type="ECO:0000313" key="4">
    <source>
        <dbReference type="EMBL" id="RBM01091.1"/>
    </source>
</evidence>
<feature type="transmembrane region" description="Helical" evidence="1">
    <location>
        <begin position="7"/>
        <end position="26"/>
    </location>
</feature>
<evidence type="ECO:0000259" key="2">
    <source>
        <dbReference type="Pfam" id="PF03779"/>
    </source>
</evidence>
<comment type="caution">
    <text evidence="4">The sequence shown here is derived from an EMBL/GenBank/DDBJ whole genome shotgun (WGS) entry which is preliminary data.</text>
</comment>